<name>A0ABW4C5J4_9BACL</name>
<comment type="caution">
    <text evidence="1">The sequence shown here is derived from an EMBL/GenBank/DDBJ whole genome shotgun (WGS) entry which is preliminary data.</text>
</comment>
<reference evidence="2" key="1">
    <citation type="journal article" date="2019" name="Int. J. Syst. Evol. Microbiol.">
        <title>The Global Catalogue of Microorganisms (GCM) 10K type strain sequencing project: providing services to taxonomists for standard genome sequencing and annotation.</title>
        <authorList>
            <consortium name="The Broad Institute Genomics Platform"/>
            <consortium name="The Broad Institute Genome Sequencing Center for Infectious Disease"/>
            <person name="Wu L."/>
            <person name="Ma J."/>
        </authorList>
    </citation>
    <scope>NUCLEOTIDE SEQUENCE [LARGE SCALE GENOMIC DNA]</scope>
    <source>
        <strain evidence="2">S1</strain>
    </source>
</reference>
<organism evidence="1 2">
    <name type="scientific">Kroppenstedtia sanguinis</name>
    <dbReference type="NCBI Taxonomy" id="1380684"/>
    <lineage>
        <taxon>Bacteria</taxon>
        <taxon>Bacillati</taxon>
        <taxon>Bacillota</taxon>
        <taxon>Bacilli</taxon>
        <taxon>Bacillales</taxon>
        <taxon>Thermoactinomycetaceae</taxon>
        <taxon>Kroppenstedtia</taxon>
    </lineage>
</organism>
<protein>
    <submittedName>
        <fullName evidence="1">Uncharacterized protein</fullName>
    </submittedName>
</protein>
<proteinExistence type="predicted"/>
<keyword evidence="2" id="KW-1185">Reference proteome</keyword>
<evidence type="ECO:0000313" key="2">
    <source>
        <dbReference type="Proteomes" id="UP001597282"/>
    </source>
</evidence>
<accession>A0ABW4C5J4</accession>
<dbReference type="RefSeq" id="WP_380162011.1">
    <property type="nucleotide sequence ID" value="NZ_JBHTNU010000001.1"/>
</dbReference>
<evidence type="ECO:0000313" key="1">
    <source>
        <dbReference type="EMBL" id="MFD1425343.1"/>
    </source>
</evidence>
<gene>
    <name evidence="1" type="ORF">ACFQ4Y_00135</name>
</gene>
<dbReference type="Proteomes" id="UP001597282">
    <property type="component" value="Unassembled WGS sequence"/>
</dbReference>
<sequence>MEVPKVLEAQALGPEALEGRRGHLPDRPWDLLRDRRRVDWVAPGGDPVRDLDLVQVQQDSGRDPVRDLARQEALAHSNFAALARAVFFFLSKIEFCSGRLIRITVQ</sequence>
<dbReference type="EMBL" id="JBHTNU010000001">
    <property type="protein sequence ID" value="MFD1425343.1"/>
    <property type="molecule type" value="Genomic_DNA"/>
</dbReference>